<proteinExistence type="predicted"/>
<dbReference type="EMBL" id="AEMG01000005">
    <property type="protein sequence ID" value="EFW92955.1"/>
    <property type="molecule type" value="Genomic_DNA"/>
</dbReference>
<evidence type="ECO:0000313" key="3">
    <source>
        <dbReference type="Proteomes" id="UP000003751"/>
    </source>
</evidence>
<feature type="compositionally biased region" description="Basic and acidic residues" evidence="1">
    <location>
        <begin position="1"/>
        <end position="12"/>
    </location>
</feature>
<gene>
    <name evidence="2" type="ORF">ZOD2009_06349</name>
</gene>
<reference evidence="2 3" key="1">
    <citation type="journal article" date="2014" name="ISME J.">
        <title>Trehalose/2-sulfotrehalose biosynthesis and glycine-betaine uptake are widely spread mechanisms for osmoadaptation in the Halobacteriales.</title>
        <authorList>
            <person name="Youssef N.H."/>
            <person name="Savage-Ashlock K.N."/>
            <person name="McCully A.L."/>
            <person name="Luedtke B."/>
            <person name="Shaw E.I."/>
            <person name="Hoff W.D."/>
            <person name="Elshahed M.S."/>
        </authorList>
    </citation>
    <scope>NUCLEOTIDE SEQUENCE [LARGE SCALE GENOMIC DNA]</scope>
    <source>
        <strain evidence="2 3">DX253</strain>
    </source>
</reference>
<dbReference type="AlphaFoldDB" id="E7QR47"/>
<evidence type="ECO:0000313" key="2">
    <source>
        <dbReference type="EMBL" id="EFW92955.1"/>
    </source>
</evidence>
<feature type="compositionally biased region" description="Polar residues" evidence="1">
    <location>
        <begin position="18"/>
        <end position="29"/>
    </location>
</feature>
<accession>E7QR47</accession>
<protein>
    <submittedName>
        <fullName evidence="2">Uncharacterized protein</fullName>
    </submittedName>
</protein>
<organism evidence="2 3">
    <name type="scientific">Haladaptatus paucihalophilus DX253</name>
    <dbReference type="NCBI Taxonomy" id="797209"/>
    <lineage>
        <taxon>Archaea</taxon>
        <taxon>Methanobacteriati</taxon>
        <taxon>Methanobacteriota</taxon>
        <taxon>Stenosarchaea group</taxon>
        <taxon>Halobacteria</taxon>
        <taxon>Halobacteriales</taxon>
        <taxon>Haladaptataceae</taxon>
        <taxon>Haladaptatus</taxon>
    </lineage>
</organism>
<comment type="caution">
    <text evidence="2">The sequence shown here is derived from an EMBL/GenBank/DDBJ whole genome shotgun (WGS) entry which is preliminary data.</text>
</comment>
<evidence type="ECO:0000256" key="1">
    <source>
        <dbReference type="SAM" id="MobiDB-lite"/>
    </source>
</evidence>
<sequence>MPFRKRSTDEGVRIPAEQGTTTDEQTALDSNAGEA</sequence>
<feature type="region of interest" description="Disordered" evidence="1">
    <location>
        <begin position="1"/>
        <end position="35"/>
    </location>
</feature>
<name>E7QR47_HALPU</name>
<dbReference type="Proteomes" id="UP000003751">
    <property type="component" value="Unassembled WGS sequence"/>
</dbReference>